<dbReference type="AlphaFoldDB" id="A0A4Y2GNG0"/>
<dbReference type="EMBL" id="BGPR01001491">
    <property type="protein sequence ID" value="GBM55220.1"/>
    <property type="molecule type" value="Genomic_DNA"/>
</dbReference>
<sequence>MIRMNPCRHVTDRDHPPSQQHPSFCCFKLCKGIRRNTNRTDAIFGNNGKEGEDSIGVSTLLRNSSSSSPSPHELHVFQTLQLVTGAKVNAPSLTGCLAIACLKESGVAQTTESCHFCSKVRCCDEKELFYLWLSLVIKLEFRNAVYLGRDTEQFINLNPSFI</sequence>
<evidence type="ECO:0000313" key="1">
    <source>
        <dbReference type="EMBL" id="GBM55220.1"/>
    </source>
</evidence>
<name>A0A4Y2GNG0_ARAVE</name>
<evidence type="ECO:0000313" key="2">
    <source>
        <dbReference type="Proteomes" id="UP000499080"/>
    </source>
</evidence>
<comment type="caution">
    <text evidence="1">The sequence shown here is derived from an EMBL/GenBank/DDBJ whole genome shotgun (WGS) entry which is preliminary data.</text>
</comment>
<organism evidence="1 2">
    <name type="scientific">Araneus ventricosus</name>
    <name type="common">Orbweaver spider</name>
    <name type="synonym">Epeira ventricosa</name>
    <dbReference type="NCBI Taxonomy" id="182803"/>
    <lineage>
        <taxon>Eukaryota</taxon>
        <taxon>Metazoa</taxon>
        <taxon>Ecdysozoa</taxon>
        <taxon>Arthropoda</taxon>
        <taxon>Chelicerata</taxon>
        <taxon>Arachnida</taxon>
        <taxon>Araneae</taxon>
        <taxon>Araneomorphae</taxon>
        <taxon>Entelegynae</taxon>
        <taxon>Araneoidea</taxon>
        <taxon>Araneidae</taxon>
        <taxon>Araneus</taxon>
    </lineage>
</organism>
<reference evidence="1 2" key="1">
    <citation type="journal article" date="2019" name="Sci. Rep.">
        <title>Orb-weaving spider Araneus ventricosus genome elucidates the spidroin gene catalogue.</title>
        <authorList>
            <person name="Kono N."/>
            <person name="Nakamura H."/>
            <person name="Ohtoshi R."/>
            <person name="Moran D.A.P."/>
            <person name="Shinohara A."/>
            <person name="Yoshida Y."/>
            <person name="Fujiwara M."/>
            <person name="Mori M."/>
            <person name="Tomita M."/>
            <person name="Arakawa K."/>
        </authorList>
    </citation>
    <scope>NUCLEOTIDE SEQUENCE [LARGE SCALE GENOMIC DNA]</scope>
</reference>
<gene>
    <name evidence="1" type="ORF">AVEN_158108_1</name>
</gene>
<proteinExistence type="predicted"/>
<dbReference type="Proteomes" id="UP000499080">
    <property type="component" value="Unassembled WGS sequence"/>
</dbReference>
<protein>
    <submittedName>
        <fullName evidence="1">Uncharacterized protein</fullName>
    </submittedName>
</protein>
<accession>A0A4Y2GNG0</accession>
<keyword evidence="2" id="KW-1185">Reference proteome</keyword>